<evidence type="ECO:0000256" key="1">
    <source>
        <dbReference type="ARBA" id="ARBA00001936"/>
    </source>
</evidence>
<feature type="binding site" evidence="10">
    <location>
        <begin position="75"/>
        <end position="82"/>
    </location>
    <ligand>
        <name>NADP(+)</name>
        <dbReference type="ChEBI" id="CHEBI:58349"/>
    </ligand>
</feature>
<feature type="domain" description="Malic enzyme N-terminal" evidence="12">
    <location>
        <begin position="17"/>
        <end position="150"/>
    </location>
</feature>
<feature type="binding site" evidence="10">
    <location>
        <position position="161"/>
    </location>
    <ligand>
        <name>a divalent metal cation</name>
        <dbReference type="ChEBI" id="CHEBI:60240"/>
    </ligand>
</feature>
<dbReference type="InterPro" id="IPR012188">
    <property type="entry name" value="ME_PTA"/>
</dbReference>
<dbReference type="SMART" id="SM00919">
    <property type="entry name" value="Malic_M"/>
    <property type="match status" value="1"/>
</dbReference>
<sequence>MSDRRQDALDYHSQGRRGKIAVVPTKPASTQRDLSLAYSPGVAEPCREIAANPEEVFRYTARGNLVAVVSNGTAVLGLGDIGPLAAKPVMEGKAVLFKRFADIDVFDLEVASKNADDVIRFCELLEPTVGGINLEDIGAPECFYIEETLKERLDIPVFHDDQHGTAVISGAALLNAMEISGKKIDEITVVFSGAGAAAIATAEHYVSLGVRRENISMTDSKGVIRADRGNLDRYKGRFATTRDLHTLEEALRGADMFVGLSIAGAVTKEMVAGMADHPIVFALANPDPEILPEDVLAVRPDAMVATGRTDYPNQINNVLGFPFIFRGALDVRARAINDEMKMAATRALAELARRDVPESVEKAYGGERFRFGPEYLIPKPFDPRIMLWVAPAVAQAAMETGVARVQIDLDQYRAELDARLGRGREVMRDLMRRARKDPRRIVYPEGENDAIIRACALVLAEEVARPILLGRPDVIRRRAAELGVSIEGAELVDQWSEEARERYARDFFQRRQRKGVTMVQARARMHEPVFFGCMMVLAGDADGLLAGEDLYYPETIRPALETIGTAPGVRRVAGLYMMVLQQEVVFFADTTVNPDPDAATLADIALLSADFVRRLGIEPRVAMLSYSSFGSARGPASDKVARATAIVKERAPGLEVDGEMQADTALLDDFRMENYPFTSLRNRPNVLVFPNLDAANIAYKLMWRMGGAEAFGPILLGMAHPIHVLQRGSEAADVLNLTALAVVDAQEHAGRRG</sequence>
<comment type="similarity">
    <text evidence="3">In the N-terminal section; belongs to the malic enzymes family.</text>
</comment>
<evidence type="ECO:0000313" key="14">
    <source>
        <dbReference type="Proteomes" id="UP000582837"/>
    </source>
</evidence>
<dbReference type="SMART" id="SM01274">
    <property type="entry name" value="malic"/>
    <property type="match status" value="1"/>
</dbReference>
<dbReference type="SUPFAM" id="SSF53223">
    <property type="entry name" value="Aminoacid dehydrogenase-like, N-terminal domain"/>
    <property type="match status" value="1"/>
</dbReference>
<dbReference type="EMBL" id="JACHIA010000005">
    <property type="protein sequence ID" value="MBB6070505.1"/>
    <property type="molecule type" value="Genomic_DNA"/>
</dbReference>
<proteinExistence type="inferred from homology"/>
<dbReference type="Pfam" id="PF03949">
    <property type="entry name" value="Malic_M"/>
    <property type="match status" value="1"/>
</dbReference>
<evidence type="ECO:0000256" key="5">
    <source>
        <dbReference type="ARBA" id="ARBA00022723"/>
    </source>
</evidence>
<dbReference type="Gene3D" id="3.40.50.10950">
    <property type="match status" value="1"/>
</dbReference>
<organism evidence="13 14">
    <name type="scientific">Longimicrobium terrae</name>
    <dbReference type="NCBI Taxonomy" id="1639882"/>
    <lineage>
        <taxon>Bacteria</taxon>
        <taxon>Pseudomonadati</taxon>
        <taxon>Gemmatimonadota</taxon>
        <taxon>Longimicrobiia</taxon>
        <taxon>Longimicrobiales</taxon>
        <taxon>Longimicrobiaceae</taxon>
        <taxon>Longimicrobium</taxon>
    </lineage>
</organism>
<dbReference type="PANTHER" id="PTHR43237:SF4">
    <property type="entry name" value="NADP-DEPENDENT MALIC ENZYME"/>
    <property type="match status" value="1"/>
</dbReference>
<dbReference type="GO" id="GO:0046872">
    <property type="term" value="F:metal ion binding"/>
    <property type="evidence" value="ECO:0007669"/>
    <property type="project" value="UniProtKB-KW"/>
</dbReference>
<dbReference type="NCBIfam" id="NF007233">
    <property type="entry name" value="PRK09653.1"/>
    <property type="match status" value="1"/>
</dbReference>
<dbReference type="PANTHER" id="PTHR43237">
    <property type="entry name" value="NADP-DEPENDENT MALIC ENZYME"/>
    <property type="match status" value="1"/>
</dbReference>
<accession>A0A841GXM8</accession>
<feature type="domain" description="Malic enzyme NAD-binding" evidence="11">
    <location>
        <begin position="162"/>
        <end position="398"/>
    </location>
</feature>
<reference evidence="13 14" key="1">
    <citation type="submission" date="2020-08" db="EMBL/GenBank/DDBJ databases">
        <title>Genomic Encyclopedia of Type Strains, Phase IV (KMG-IV): sequencing the most valuable type-strain genomes for metagenomic binning, comparative biology and taxonomic classification.</title>
        <authorList>
            <person name="Goeker M."/>
        </authorList>
    </citation>
    <scope>NUCLEOTIDE SEQUENCE [LARGE SCALE GENOMIC DNA]</scope>
    <source>
        <strain evidence="13 14">DSM 29007</strain>
    </source>
</reference>
<dbReference type="InterPro" id="IPR037062">
    <property type="entry name" value="Malic_N_dom_sf"/>
</dbReference>
<dbReference type="InterPro" id="IPR045213">
    <property type="entry name" value="Malic_NAD-bd_bact_type"/>
</dbReference>
<keyword evidence="10" id="KW-0521">NADP</keyword>
<evidence type="ECO:0000256" key="3">
    <source>
        <dbReference type="ARBA" id="ARBA00007686"/>
    </source>
</evidence>
<evidence type="ECO:0000256" key="9">
    <source>
        <dbReference type="PIRSR" id="PIRSR036684-2"/>
    </source>
</evidence>
<protein>
    <submittedName>
        <fullName evidence="13">Malate dehydrogenase (Oxaloacetate-decarboxylating)(NADP+)</fullName>
        <ecNumber evidence="13">1.1.1.40</ecNumber>
    </submittedName>
</protein>
<dbReference type="GO" id="GO:0006108">
    <property type="term" value="P:malate metabolic process"/>
    <property type="evidence" value="ECO:0007669"/>
    <property type="project" value="InterPro"/>
</dbReference>
<keyword evidence="7" id="KW-0511">Multifunctional enzyme</keyword>
<evidence type="ECO:0000256" key="7">
    <source>
        <dbReference type="ARBA" id="ARBA00023268"/>
    </source>
</evidence>
<name>A0A841GXM8_9BACT</name>
<dbReference type="Pfam" id="PF01515">
    <property type="entry name" value="PTA_PTB"/>
    <property type="match status" value="1"/>
</dbReference>
<keyword evidence="6 13" id="KW-0560">Oxidoreductase</keyword>
<feature type="binding site" evidence="9">
    <location>
        <position position="136"/>
    </location>
    <ligand>
        <name>a divalent metal cation</name>
        <dbReference type="ChEBI" id="CHEBI:60240"/>
    </ligand>
</feature>
<evidence type="ECO:0000259" key="12">
    <source>
        <dbReference type="SMART" id="SM01274"/>
    </source>
</evidence>
<dbReference type="GO" id="GO:0051287">
    <property type="term" value="F:NAD binding"/>
    <property type="evidence" value="ECO:0007669"/>
    <property type="project" value="InterPro"/>
</dbReference>
<evidence type="ECO:0000256" key="2">
    <source>
        <dbReference type="ARBA" id="ARBA00001946"/>
    </source>
</evidence>
<dbReference type="FunFam" id="3.40.50.10380:FF:000003">
    <property type="entry name" value="NADP-dependent malic enzyme"/>
    <property type="match status" value="1"/>
</dbReference>
<dbReference type="InterPro" id="IPR051674">
    <property type="entry name" value="Malate_Decarboxylase"/>
</dbReference>
<dbReference type="EC" id="1.1.1.40" evidence="13"/>
<dbReference type="InterPro" id="IPR012301">
    <property type="entry name" value="Malic_N_dom"/>
</dbReference>
<dbReference type="Gene3D" id="3.40.50.10750">
    <property type="entry name" value="Isocitrate/Isopropylmalate dehydrogenase-like"/>
    <property type="match status" value="1"/>
</dbReference>
<dbReference type="InterPro" id="IPR036291">
    <property type="entry name" value="NAD(P)-bd_dom_sf"/>
</dbReference>
<evidence type="ECO:0000256" key="10">
    <source>
        <dbReference type="PIRSR" id="PIRSR036684-3"/>
    </source>
</evidence>
<evidence type="ECO:0000256" key="6">
    <source>
        <dbReference type="ARBA" id="ARBA00023002"/>
    </source>
</evidence>
<dbReference type="PIRSF" id="PIRSF036684">
    <property type="entry name" value="ME_PTA"/>
    <property type="match status" value="1"/>
</dbReference>
<feature type="active site" description="Proton acceptor" evidence="8">
    <location>
        <position position="93"/>
    </location>
</feature>
<dbReference type="AlphaFoldDB" id="A0A841GXM8"/>
<dbReference type="InterPro" id="IPR002505">
    <property type="entry name" value="PTA_PTB"/>
</dbReference>
<keyword evidence="14" id="KW-1185">Reference proteome</keyword>
<dbReference type="InterPro" id="IPR012302">
    <property type="entry name" value="Malic_NAD-bd"/>
</dbReference>
<dbReference type="Gene3D" id="3.40.50.720">
    <property type="entry name" value="NAD(P)-binding Rossmann-like Domain"/>
    <property type="match status" value="1"/>
</dbReference>
<dbReference type="FunFam" id="3.40.50.720:FF:000095">
    <property type="entry name" value="NADP-dependent malic enzyme"/>
    <property type="match status" value="1"/>
</dbReference>
<dbReference type="GO" id="GO:0016746">
    <property type="term" value="F:acyltransferase activity"/>
    <property type="evidence" value="ECO:0007669"/>
    <property type="project" value="InterPro"/>
</dbReference>
<feature type="binding site" evidence="9">
    <location>
        <position position="135"/>
    </location>
    <ligand>
        <name>a divalent metal cation</name>
        <dbReference type="ChEBI" id="CHEBI:60240"/>
    </ligand>
</feature>
<evidence type="ECO:0000256" key="8">
    <source>
        <dbReference type="PIRSR" id="PIRSR036684-1"/>
    </source>
</evidence>
<dbReference type="InterPro" id="IPR042113">
    <property type="entry name" value="P_AcTrfase_dom1"/>
</dbReference>
<evidence type="ECO:0000313" key="13">
    <source>
        <dbReference type="EMBL" id="MBB6070505.1"/>
    </source>
</evidence>
<comment type="cofactor">
    <cofactor evidence="2">
        <name>Mg(2+)</name>
        <dbReference type="ChEBI" id="CHEBI:18420"/>
    </cofactor>
</comment>
<comment type="cofactor">
    <cofactor evidence="1">
        <name>Mn(2+)</name>
        <dbReference type="ChEBI" id="CHEBI:29035"/>
    </cofactor>
</comment>
<comment type="similarity">
    <text evidence="4">In the C-terminal section; belongs to the phosphate acetyltransferase and butyryltransferase family.</text>
</comment>
<gene>
    <name evidence="13" type="ORF">HNQ61_002126</name>
</gene>
<evidence type="ECO:0000256" key="4">
    <source>
        <dbReference type="ARBA" id="ARBA00008756"/>
    </source>
</evidence>
<dbReference type="Proteomes" id="UP000582837">
    <property type="component" value="Unassembled WGS sequence"/>
</dbReference>
<dbReference type="InterPro" id="IPR042112">
    <property type="entry name" value="P_AcTrfase_dom2"/>
</dbReference>
<dbReference type="CDD" id="cd05311">
    <property type="entry name" value="NAD_bind_2_malic_enz"/>
    <property type="match status" value="1"/>
</dbReference>
<evidence type="ECO:0000259" key="11">
    <source>
        <dbReference type="SMART" id="SM00919"/>
    </source>
</evidence>
<feature type="binding site" evidence="10">
    <location>
        <position position="285"/>
    </location>
    <ligand>
        <name>a divalent metal cation</name>
        <dbReference type="ChEBI" id="CHEBI:60240"/>
    </ligand>
</feature>
<dbReference type="SUPFAM" id="SSF51735">
    <property type="entry name" value="NAD(P)-binding Rossmann-fold domains"/>
    <property type="match status" value="1"/>
</dbReference>
<dbReference type="Pfam" id="PF00390">
    <property type="entry name" value="malic"/>
    <property type="match status" value="1"/>
</dbReference>
<dbReference type="InterPro" id="IPR046346">
    <property type="entry name" value="Aminoacid_DH-like_N_sf"/>
</dbReference>
<dbReference type="Gene3D" id="3.40.50.10380">
    <property type="entry name" value="Malic enzyme, N-terminal domain"/>
    <property type="match status" value="1"/>
</dbReference>
<comment type="caution">
    <text evidence="13">The sequence shown here is derived from an EMBL/GenBank/DDBJ whole genome shotgun (WGS) entry which is preliminary data.</text>
</comment>
<dbReference type="RefSeq" id="WP_170034335.1">
    <property type="nucleotide sequence ID" value="NZ_JABDTL010000001.1"/>
</dbReference>
<dbReference type="GO" id="GO:0004473">
    <property type="term" value="F:malate dehydrogenase (decarboxylating) (NADP+) activity"/>
    <property type="evidence" value="ECO:0007669"/>
    <property type="project" value="UniProtKB-EC"/>
</dbReference>
<keyword evidence="5 9" id="KW-0479">Metal-binding</keyword>
<dbReference type="SUPFAM" id="SSF53659">
    <property type="entry name" value="Isocitrate/Isopropylmalate dehydrogenase-like"/>
    <property type="match status" value="1"/>
</dbReference>